<sequence>MALCVSASTNPDGSLQLVPDPSKTDLGTCSYVLQSGAEVAESSLANLTPAQGLEISMSVCALWALAWGIKQVAKTLKGIGNEEIE</sequence>
<evidence type="ECO:0000313" key="1">
    <source>
        <dbReference type="EMBL" id="GGC57789.1"/>
    </source>
</evidence>
<dbReference type="AlphaFoldDB" id="A0A916U508"/>
<comment type="caution">
    <text evidence="1">The sequence shown here is derived from an EMBL/GenBank/DDBJ whole genome shotgun (WGS) entry which is preliminary data.</text>
</comment>
<gene>
    <name evidence="1" type="ORF">GCM10011396_00760</name>
</gene>
<keyword evidence="2" id="KW-1185">Reference proteome</keyword>
<evidence type="ECO:0000313" key="2">
    <source>
        <dbReference type="Proteomes" id="UP000637423"/>
    </source>
</evidence>
<dbReference type="EMBL" id="BMED01000001">
    <property type="protein sequence ID" value="GGC57789.1"/>
    <property type="molecule type" value="Genomic_DNA"/>
</dbReference>
<accession>A0A916U508</accession>
<protein>
    <submittedName>
        <fullName evidence="1">Uncharacterized protein</fullName>
    </submittedName>
</protein>
<proteinExistence type="predicted"/>
<dbReference type="Proteomes" id="UP000637423">
    <property type="component" value="Unassembled WGS sequence"/>
</dbReference>
<reference evidence="1" key="1">
    <citation type="journal article" date="2014" name="Int. J. Syst. Evol. Microbiol.">
        <title>Complete genome sequence of Corynebacterium casei LMG S-19264T (=DSM 44701T), isolated from a smear-ripened cheese.</title>
        <authorList>
            <consortium name="US DOE Joint Genome Institute (JGI-PGF)"/>
            <person name="Walter F."/>
            <person name="Albersmeier A."/>
            <person name="Kalinowski J."/>
            <person name="Ruckert C."/>
        </authorList>
    </citation>
    <scope>NUCLEOTIDE SEQUENCE</scope>
    <source>
        <strain evidence="1">CGMCC 1.10998</strain>
    </source>
</reference>
<reference evidence="1" key="2">
    <citation type="submission" date="2020-09" db="EMBL/GenBank/DDBJ databases">
        <authorList>
            <person name="Sun Q."/>
            <person name="Zhou Y."/>
        </authorList>
    </citation>
    <scope>NUCLEOTIDE SEQUENCE</scope>
    <source>
        <strain evidence="1">CGMCC 1.10998</strain>
    </source>
</reference>
<name>A0A916U508_9BURK</name>
<organism evidence="1 2">
    <name type="scientific">Undibacterium terreum</name>
    <dbReference type="NCBI Taxonomy" id="1224302"/>
    <lineage>
        <taxon>Bacteria</taxon>
        <taxon>Pseudomonadati</taxon>
        <taxon>Pseudomonadota</taxon>
        <taxon>Betaproteobacteria</taxon>
        <taxon>Burkholderiales</taxon>
        <taxon>Oxalobacteraceae</taxon>
        <taxon>Undibacterium</taxon>
    </lineage>
</organism>